<dbReference type="SUPFAM" id="SSF102405">
    <property type="entry name" value="MCP/YpsA-like"/>
    <property type="match status" value="1"/>
</dbReference>
<sequence length="194" mass="21839">MNDKKIVKQLIKNIAFFGDAEAKESGRVYKDAYQIAQMLAEEGFTIVNGGGPGVMDASTKGAEAVGGETLAVTFYPKDAPGFEGRYIGNIVDVEIKTTNYIERMFKLLEHADMYIIFRGGSGTVSEFGTAWVLAKLYYGHHKPFILYGDFWPEIIDVLRKHLSLGGDEMKVFEIVERKEDIIPVIRRFEKKMGR</sequence>
<protein>
    <recommendedName>
        <fullName evidence="3">Lysine decarboxylase</fullName>
    </recommendedName>
</protein>
<dbReference type="AlphaFoldDB" id="A0A1F7YHG5"/>
<evidence type="ECO:0000313" key="2">
    <source>
        <dbReference type="Proteomes" id="UP000179221"/>
    </source>
</evidence>
<reference evidence="1 2" key="1">
    <citation type="journal article" date="2016" name="Nat. Commun.">
        <title>Thousands of microbial genomes shed light on interconnected biogeochemical processes in an aquifer system.</title>
        <authorList>
            <person name="Anantharaman K."/>
            <person name="Brown C.T."/>
            <person name="Hug L.A."/>
            <person name="Sharon I."/>
            <person name="Castelle C.J."/>
            <person name="Probst A.J."/>
            <person name="Thomas B.C."/>
            <person name="Singh A."/>
            <person name="Wilkins M.J."/>
            <person name="Karaoz U."/>
            <person name="Brodie E.L."/>
            <person name="Williams K.H."/>
            <person name="Hubbard S.S."/>
            <person name="Banfield J.F."/>
        </authorList>
    </citation>
    <scope>NUCLEOTIDE SEQUENCE [LARGE SCALE GENOMIC DNA]</scope>
</reference>
<evidence type="ECO:0008006" key="3">
    <source>
        <dbReference type="Google" id="ProtNLM"/>
    </source>
</evidence>
<dbReference type="Proteomes" id="UP000179221">
    <property type="component" value="Unassembled WGS sequence"/>
</dbReference>
<dbReference type="Pfam" id="PF18306">
    <property type="entry name" value="LDcluster4"/>
    <property type="match status" value="1"/>
</dbReference>
<comment type="caution">
    <text evidence="1">The sequence shown here is derived from an EMBL/GenBank/DDBJ whole genome shotgun (WGS) entry which is preliminary data.</text>
</comment>
<dbReference type="InterPro" id="IPR052341">
    <property type="entry name" value="LOG_family_nucleotidases"/>
</dbReference>
<accession>A0A1F7YHG5</accession>
<dbReference type="Gene3D" id="3.40.50.450">
    <property type="match status" value="1"/>
</dbReference>
<dbReference type="InterPro" id="IPR041164">
    <property type="entry name" value="LDcluster4"/>
</dbReference>
<dbReference type="PANTHER" id="PTHR43393:SF3">
    <property type="entry name" value="LYSINE DECARBOXYLASE-LIKE PROTEIN"/>
    <property type="match status" value="1"/>
</dbReference>
<gene>
    <name evidence="1" type="ORF">A2628_04600</name>
</gene>
<dbReference type="EMBL" id="MGGL01000009">
    <property type="protein sequence ID" value="OGM26804.1"/>
    <property type="molecule type" value="Genomic_DNA"/>
</dbReference>
<dbReference type="GO" id="GO:0005829">
    <property type="term" value="C:cytosol"/>
    <property type="evidence" value="ECO:0007669"/>
    <property type="project" value="TreeGrafter"/>
</dbReference>
<proteinExistence type="predicted"/>
<evidence type="ECO:0000313" key="1">
    <source>
        <dbReference type="EMBL" id="OGM26804.1"/>
    </source>
</evidence>
<organism evidence="1 2">
    <name type="scientific">Candidatus Woesebacteria bacterium RIFCSPHIGHO2_01_FULL_40_22</name>
    <dbReference type="NCBI Taxonomy" id="1802499"/>
    <lineage>
        <taxon>Bacteria</taxon>
        <taxon>Candidatus Woeseibacteriota</taxon>
    </lineage>
</organism>
<name>A0A1F7YHG5_9BACT</name>
<dbReference type="PANTHER" id="PTHR43393">
    <property type="entry name" value="CYTOKININ RIBOSIDE 5'-MONOPHOSPHATE PHOSPHORIBOHYDROLASE"/>
    <property type="match status" value="1"/>
</dbReference>